<protein>
    <recommendedName>
        <fullName evidence="2">Anti-sigma factor antagonist</fullName>
    </recommendedName>
</protein>
<evidence type="ECO:0000313" key="4">
    <source>
        <dbReference type="EMBL" id="SMC62411.1"/>
    </source>
</evidence>
<dbReference type="InterPro" id="IPR036513">
    <property type="entry name" value="STAS_dom_sf"/>
</dbReference>
<dbReference type="SUPFAM" id="SSF52091">
    <property type="entry name" value="SpoIIaa-like"/>
    <property type="match status" value="1"/>
</dbReference>
<gene>
    <name evidence="4" type="ORF">SAMN05661093_00998</name>
</gene>
<dbReference type="PANTHER" id="PTHR33495:SF2">
    <property type="entry name" value="ANTI-SIGMA FACTOR ANTAGONIST TM_1081-RELATED"/>
    <property type="match status" value="1"/>
</dbReference>
<sequence length="118" mass="12274">MSKGSTSDDSLRVDRRVAGPAVVLHVAGEIDMSTAPMLAEECDRAIESAPGRLVVDLSDVTFFGSAGLAVLLDASQRGEQAGVQVRLVADGRPVLRSIEIAGVQEMLPVYPDLAGALA</sequence>
<name>A0A1W2APN9_KIBAR</name>
<accession>A0A1W2APN9</accession>
<dbReference type="InterPro" id="IPR003658">
    <property type="entry name" value="Anti-sigma_ant"/>
</dbReference>
<dbReference type="Proteomes" id="UP000192674">
    <property type="component" value="Unassembled WGS sequence"/>
</dbReference>
<evidence type="ECO:0000256" key="1">
    <source>
        <dbReference type="ARBA" id="ARBA00009013"/>
    </source>
</evidence>
<dbReference type="EMBL" id="FWXV01000001">
    <property type="protein sequence ID" value="SMC62411.1"/>
    <property type="molecule type" value="Genomic_DNA"/>
</dbReference>
<proteinExistence type="inferred from homology"/>
<feature type="domain" description="STAS" evidence="3">
    <location>
        <begin position="11"/>
        <end position="118"/>
    </location>
</feature>
<dbReference type="AlphaFoldDB" id="A0A1W2APN9"/>
<dbReference type="Gene3D" id="3.30.750.24">
    <property type="entry name" value="STAS domain"/>
    <property type="match status" value="1"/>
</dbReference>
<evidence type="ECO:0000313" key="5">
    <source>
        <dbReference type="Proteomes" id="UP000192674"/>
    </source>
</evidence>
<evidence type="ECO:0000256" key="2">
    <source>
        <dbReference type="RuleBase" id="RU003749"/>
    </source>
</evidence>
<dbReference type="NCBIfam" id="TIGR00377">
    <property type="entry name" value="ant_ant_sig"/>
    <property type="match status" value="1"/>
</dbReference>
<dbReference type="GO" id="GO:0043856">
    <property type="term" value="F:anti-sigma factor antagonist activity"/>
    <property type="evidence" value="ECO:0007669"/>
    <property type="project" value="InterPro"/>
</dbReference>
<reference evidence="4 5" key="1">
    <citation type="submission" date="2017-04" db="EMBL/GenBank/DDBJ databases">
        <authorList>
            <person name="Afonso C.L."/>
            <person name="Miller P.J."/>
            <person name="Scott M.A."/>
            <person name="Spackman E."/>
            <person name="Goraichik I."/>
            <person name="Dimitrov K.M."/>
            <person name="Suarez D.L."/>
            <person name="Swayne D.E."/>
        </authorList>
    </citation>
    <scope>NUCLEOTIDE SEQUENCE [LARGE SCALE GENOMIC DNA]</scope>
    <source>
        <strain evidence="4 5">DSM 43828</strain>
    </source>
</reference>
<dbReference type="PROSITE" id="PS50801">
    <property type="entry name" value="STAS"/>
    <property type="match status" value="1"/>
</dbReference>
<evidence type="ECO:0000259" key="3">
    <source>
        <dbReference type="PROSITE" id="PS50801"/>
    </source>
</evidence>
<keyword evidence="5" id="KW-1185">Reference proteome</keyword>
<dbReference type="InterPro" id="IPR002645">
    <property type="entry name" value="STAS_dom"/>
</dbReference>
<dbReference type="PANTHER" id="PTHR33495">
    <property type="entry name" value="ANTI-SIGMA FACTOR ANTAGONIST TM_1081-RELATED-RELATED"/>
    <property type="match status" value="1"/>
</dbReference>
<dbReference type="OrthoDB" id="3576811at2"/>
<comment type="similarity">
    <text evidence="1 2">Belongs to the anti-sigma-factor antagonist family.</text>
</comment>
<organism evidence="4 5">
    <name type="scientific">Kibdelosporangium aridum</name>
    <dbReference type="NCBI Taxonomy" id="2030"/>
    <lineage>
        <taxon>Bacteria</taxon>
        <taxon>Bacillati</taxon>
        <taxon>Actinomycetota</taxon>
        <taxon>Actinomycetes</taxon>
        <taxon>Pseudonocardiales</taxon>
        <taxon>Pseudonocardiaceae</taxon>
        <taxon>Kibdelosporangium</taxon>
    </lineage>
</organism>
<dbReference type="Pfam" id="PF01740">
    <property type="entry name" value="STAS"/>
    <property type="match status" value="1"/>
</dbReference>
<dbReference type="CDD" id="cd07043">
    <property type="entry name" value="STAS_anti-anti-sigma_factors"/>
    <property type="match status" value="1"/>
</dbReference>
<dbReference type="RefSeq" id="WP_084424844.1">
    <property type="nucleotide sequence ID" value="NZ_FWXV01000001.1"/>
</dbReference>